<comment type="catalytic activity">
    <reaction evidence="8">
        <text>ATP + H2O = ADP + phosphate + H(+)</text>
        <dbReference type="Rhea" id="RHEA:13065"/>
        <dbReference type="ChEBI" id="CHEBI:15377"/>
        <dbReference type="ChEBI" id="CHEBI:15378"/>
        <dbReference type="ChEBI" id="CHEBI:30616"/>
        <dbReference type="ChEBI" id="CHEBI:43474"/>
        <dbReference type="ChEBI" id="CHEBI:456216"/>
        <dbReference type="EC" id="5.6.2.4"/>
    </reaction>
</comment>
<dbReference type="GO" id="GO:0003677">
    <property type="term" value="F:DNA binding"/>
    <property type="evidence" value="ECO:0007669"/>
    <property type="project" value="InterPro"/>
</dbReference>
<dbReference type="SUPFAM" id="SSF52540">
    <property type="entry name" value="P-loop containing nucleoside triphosphate hydrolases"/>
    <property type="match status" value="1"/>
</dbReference>
<evidence type="ECO:0000256" key="4">
    <source>
        <dbReference type="ARBA" id="ARBA00022840"/>
    </source>
</evidence>
<dbReference type="Proteomes" id="UP000077868">
    <property type="component" value="Chromosome"/>
</dbReference>
<dbReference type="SUPFAM" id="SSF57783">
    <property type="entry name" value="Zinc beta-ribbon"/>
    <property type="match status" value="1"/>
</dbReference>
<dbReference type="GO" id="GO:0003916">
    <property type="term" value="F:DNA topoisomerase activity"/>
    <property type="evidence" value="ECO:0007669"/>
    <property type="project" value="InterPro"/>
</dbReference>
<proteinExistence type="predicted"/>
<evidence type="ECO:0000313" key="12">
    <source>
        <dbReference type="Proteomes" id="UP000077868"/>
    </source>
</evidence>
<evidence type="ECO:0000256" key="1">
    <source>
        <dbReference type="ARBA" id="ARBA00022741"/>
    </source>
</evidence>
<dbReference type="CDD" id="cd18807">
    <property type="entry name" value="SF1_C_UvrD"/>
    <property type="match status" value="1"/>
</dbReference>
<dbReference type="GO" id="GO:0005524">
    <property type="term" value="F:ATP binding"/>
    <property type="evidence" value="ECO:0007669"/>
    <property type="project" value="UniProtKB-UniRule"/>
</dbReference>
<dbReference type="GO" id="GO:0043138">
    <property type="term" value="F:3'-5' DNA helicase activity"/>
    <property type="evidence" value="ECO:0007669"/>
    <property type="project" value="UniProtKB-EC"/>
</dbReference>
<feature type="domain" description="UvrD-like helicase ATP-binding" evidence="10">
    <location>
        <begin position="174"/>
        <end position="636"/>
    </location>
</feature>
<evidence type="ECO:0000256" key="2">
    <source>
        <dbReference type="ARBA" id="ARBA00022801"/>
    </source>
</evidence>
<dbReference type="EMBL" id="CP015079">
    <property type="protein sequence ID" value="ANH39519.1"/>
    <property type="molecule type" value="Genomic_DNA"/>
</dbReference>
<evidence type="ECO:0000259" key="10">
    <source>
        <dbReference type="PROSITE" id="PS51198"/>
    </source>
</evidence>
<evidence type="ECO:0000256" key="7">
    <source>
        <dbReference type="ARBA" id="ARBA00034808"/>
    </source>
</evidence>
<evidence type="ECO:0000256" key="5">
    <source>
        <dbReference type="ARBA" id="ARBA00023235"/>
    </source>
</evidence>
<evidence type="ECO:0000313" key="11">
    <source>
        <dbReference type="EMBL" id="ANH39519.1"/>
    </source>
</evidence>
<dbReference type="PATRIC" id="fig|1300347.3.peg.3104"/>
<keyword evidence="4 9" id="KW-0067">ATP-binding</keyword>
<dbReference type="Pfam" id="PF13361">
    <property type="entry name" value="UvrD_C"/>
    <property type="match status" value="1"/>
</dbReference>
<dbReference type="Pfam" id="PF00580">
    <property type="entry name" value="UvrD-helicase"/>
    <property type="match status" value="2"/>
</dbReference>
<keyword evidence="2 9" id="KW-0378">Hydrolase</keyword>
<dbReference type="PANTHER" id="PTHR11070:SF63">
    <property type="entry name" value="DNA HELICASE IV"/>
    <property type="match status" value="1"/>
</dbReference>
<accession>A0A1A9GMK6</accession>
<gene>
    <name evidence="11" type="primary">helD_2</name>
    <name evidence="11" type="ORF">I601_3112</name>
</gene>
<dbReference type="InterPro" id="IPR000212">
    <property type="entry name" value="DNA_helicase_UvrD/REP"/>
</dbReference>
<dbReference type="GO" id="GO:0016887">
    <property type="term" value="F:ATP hydrolysis activity"/>
    <property type="evidence" value="ECO:0007669"/>
    <property type="project" value="RHEA"/>
</dbReference>
<dbReference type="RefSeq" id="WP_068111568.1">
    <property type="nucleotide sequence ID" value="NZ_CP015079.1"/>
</dbReference>
<sequence length="863" mass="96177">MTPTGVVNIHVAEREKLRFERGSVWVRMSAPELGVIQPLTGLAKRAVTEFNHAVAREFAEYESTLDLQPFVDALVRWWSAFQKATRDAWAKRRWLTEEFIVEWDTSLGHAVSGTALSMNQRRALAARVSGVEAEAVNAAFGDWNVRSHAADQNNALVNLELIDERSFFDRIEKTPLTDEQARAVICFDNRVQLVAAAGSGKTSTMVAKAGWTIRKAHASGDEILLLAFNKAAAAELGERCIARLANADIPATGLRATTFHAFGLRVIGEATGEKPRLAPGLDKNNGVGLLADVVRALRRRSPEFAARWSLFQNVLGVPMSAEVDPEPDAWDPQRRRSGYRALNLDIMKSAGERAIANWLIKSGVEFEYERPYEINLADAQHSQYRPDFFYPSTGVYHEHWALVPGQAEPPGYEGYLESSAWKKRVHHANGTTLIETAARDLGSGSLFAQLEHQLRTTGIEPDFDPDRPVPGSPLLTDREMLNLFRTFLAHAKSNRLEPAHLRSRVSKARNGTPDLRESLFLDLFDDVREEWDSRLREANEVDFEDMLNQATDLVEAGRWMSPFRVVLVDEFQDASHARARLVKALVNRPAHFLFAVGDDWQSIYRFAGSDISAMTEFEETFGAGHMMRLERTFRSSQELSTLAGDFVMKNPNQLTKTVRSDRSHPAPVELAVVDTDAGVTDAIAQRLSELSAAVSEGSSLSVKILGRYRYEEELVPRTRYRGLDVTFQTVHSSKGLEADHVIIPGLNRGGFPSTKEDDPLLRLALPEGDDFPHAEERRLFYVALTRARDSVLLIARSGRESEFVTELISDGVISLLGDHEAGEAPERCPQCGRGLMVVRQGKYGPFLACNRFPACTSKRSITS</sequence>
<dbReference type="Gene3D" id="3.40.50.300">
    <property type="entry name" value="P-loop containing nucleotide triphosphate hydrolases"/>
    <property type="match status" value="3"/>
</dbReference>
<dbReference type="InterPro" id="IPR014016">
    <property type="entry name" value="UvrD-like_ATP-bd"/>
</dbReference>
<dbReference type="InterPro" id="IPR027417">
    <property type="entry name" value="P-loop_NTPase"/>
</dbReference>
<organism evidence="11 12">
    <name type="scientific">Nocardioides dokdonensis FR1436</name>
    <dbReference type="NCBI Taxonomy" id="1300347"/>
    <lineage>
        <taxon>Bacteria</taxon>
        <taxon>Bacillati</taxon>
        <taxon>Actinomycetota</taxon>
        <taxon>Actinomycetes</taxon>
        <taxon>Propionibacteriales</taxon>
        <taxon>Nocardioidaceae</taxon>
        <taxon>Nocardioides</taxon>
    </lineage>
</organism>
<evidence type="ECO:0000256" key="8">
    <source>
        <dbReference type="ARBA" id="ARBA00048988"/>
    </source>
</evidence>
<dbReference type="InterPro" id="IPR013498">
    <property type="entry name" value="Topo_IA_Znf"/>
</dbReference>
<comment type="catalytic activity">
    <reaction evidence="6">
        <text>Couples ATP hydrolysis with the unwinding of duplex DNA by translocating in the 3'-5' direction.</text>
        <dbReference type="EC" id="5.6.2.4"/>
    </reaction>
</comment>
<dbReference type="GO" id="GO:0000725">
    <property type="term" value="P:recombinational repair"/>
    <property type="evidence" value="ECO:0007669"/>
    <property type="project" value="TreeGrafter"/>
</dbReference>
<dbReference type="AlphaFoldDB" id="A0A1A9GMK6"/>
<keyword evidence="3 9" id="KW-0347">Helicase</keyword>
<dbReference type="GO" id="GO:0005694">
    <property type="term" value="C:chromosome"/>
    <property type="evidence" value="ECO:0007669"/>
    <property type="project" value="InterPro"/>
</dbReference>
<name>A0A1A9GMK6_9ACTN</name>
<dbReference type="GO" id="GO:0006265">
    <property type="term" value="P:DNA topological change"/>
    <property type="evidence" value="ECO:0007669"/>
    <property type="project" value="InterPro"/>
</dbReference>
<keyword evidence="12" id="KW-1185">Reference proteome</keyword>
<feature type="binding site" evidence="9">
    <location>
        <begin position="195"/>
        <end position="202"/>
    </location>
    <ligand>
        <name>ATP</name>
        <dbReference type="ChEBI" id="CHEBI:30616"/>
    </ligand>
</feature>
<dbReference type="STRING" id="1300347.I601_3112"/>
<dbReference type="InterPro" id="IPR014017">
    <property type="entry name" value="DNA_helicase_UvrD-like_C"/>
</dbReference>
<evidence type="ECO:0000256" key="3">
    <source>
        <dbReference type="ARBA" id="ARBA00022806"/>
    </source>
</evidence>
<dbReference type="Pfam" id="PF01396">
    <property type="entry name" value="Zn_ribbon_Top1"/>
    <property type="match status" value="1"/>
</dbReference>
<dbReference type="Gene3D" id="3.30.65.10">
    <property type="entry name" value="Bacterial Topoisomerase I, domain 1"/>
    <property type="match status" value="1"/>
</dbReference>
<dbReference type="PROSITE" id="PS51198">
    <property type="entry name" value="UVRD_HELICASE_ATP_BIND"/>
    <property type="match status" value="1"/>
</dbReference>
<keyword evidence="1 9" id="KW-0547">Nucleotide-binding</keyword>
<evidence type="ECO:0000256" key="6">
    <source>
        <dbReference type="ARBA" id="ARBA00034617"/>
    </source>
</evidence>
<dbReference type="Gene3D" id="3.40.91.30">
    <property type="match status" value="1"/>
</dbReference>
<dbReference type="GO" id="GO:0005829">
    <property type="term" value="C:cytosol"/>
    <property type="evidence" value="ECO:0007669"/>
    <property type="project" value="TreeGrafter"/>
</dbReference>
<reference evidence="11 12" key="1">
    <citation type="submission" date="2016-03" db="EMBL/GenBank/DDBJ databases">
        <title>Complete genome sequence of a soil Actinobacterium, Nocardioides dokdonensis FR1436.</title>
        <authorList>
            <person name="Kwon S.-K."/>
            <person name="Kim K."/>
            <person name="Kim J.F."/>
        </authorList>
    </citation>
    <scope>NUCLEOTIDE SEQUENCE [LARGE SCALE GENOMIC DNA]</scope>
    <source>
        <strain evidence="11 12">FR1436</strain>
    </source>
</reference>
<dbReference type="EC" id="5.6.2.4" evidence="7"/>
<dbReference type="PANTHER" id="PTHR11070">
    <property type="entry name" value="UVRD / RECB / PCRA DNA HELICASE FAMILY MEMBER"/>
    <property type="match status" value="1"/>
</dbReference>
<evidence type="ECO:0000256" key="9">
    <source>
        <dbReference type="PROSITE-ProRule" id="PRU00560"/>
    </source>
</evidence>
<protein>
    <recommendedName>
        <fullName evidence="7">DNA 3'-5' helicase</fullName>
        <ecNumber evidence="7">5.6.2.4</ecNumber>
    </recommendedName>
</protein>
<keyword evidence="5" id="KW-0413">Isomerase</keyword>
<dbReference type="KEGG" id="ndk:I601_3112"/>